<organism evidence="2 3">
    <name type="scientific">Dongia mobilis</name>
    <dbReference type="NCBI Taxonomy" id="578943"/>
    <lineage>
        <taxon>Bacteria</taxon>
        <taxon>Pseudomonadati</taxon>
        <taxon>Pseudomonadota</taxon>
        <taxon>Alphaproteobacteria</taxon>
        <taxon>Rhodospirillales</taxon>
        <taxon>Dongiaceae</taxon>
        <taxon>Dongia</taxon>
    </lineage>
</organism>
<name>A0A4R6WR76_9PROT</name>
<dbReference type="AlphaFoldDB" id="A0A4R6WR76"/>
<accession>A0A4R6WR76</accession>
<evidence type="ECO:0000313" key="2">
    <source>
        <dbReference type="EMBL" id="TDQ80934.1"/>
    </source>
</evidence>
<dbReference type="InterPro" id="IPR003772">
    <property type="entry name" value="YceD"/>
</dbReference>
<dbReference type="OrthoDB" id="8443793at2"/>
<reference evidence="2 3" key="1">
    <citation type="submission" date="2019-03" db="EMBL/GenBank/DDBJ databases">
        <title>Genomic Encyclopedia of Type Strains, Phase III (KMG-III): the genomes of soil and plant-associated and newly described type strains.</title>
        <authorList>
            <person name="Whitman W."/>
        </authorList>
    </citation>
    <scope>NUCLEOTIDE SEQUENCE [LARGE SCALE GENOMIC DNA]</scope>
    <source>
        <strain evidence="2 3">CGMCC 1.7660</strain>
    </source>
</reference>
<feature type="region of interest" description="Disordered" evidence="1">
    <location>
        <begin position="146"/>
        <end position="184"/>
    </location>
</feature>
<sequence>MSDNKEFTALIDVASIGPRPVRRQIATTPADRAAIAQSLGLLALNALTAELSLRRTPAGQIELTGELQAEVEQACVVTLEPVAASISESFRMRFAEDAAEPDLAEIDLDFEAADPPDPIVGGTIDLGQVVVEHLALALDPYPRKPDAALSKEFEPKPDELPEAAPKAKPDKTHRPFSGLDKLLK</sequence>
<evidence type="ECO:0000313" key="3">
    <source>
        <dbReference type="Proteomes" id="UP000295783"/>
    </source>
</evidence>
<comment type="caution">
    <text evidence="2">The sequence shown here is derived from an EMBL/GenBank/DDBJ whole genome shotgun (WGS) entry which is preliminary data.</text>
</comment>
<protein>
    <submittedName>
        <fullName evidence="2">Uncharacterized protein DUF177 involved in 23S rRNA accumulation</fullName>
    </submittedName>
</protein>
<keyword evidence="3" id="KW-1185">Reference proteome</keyword>
<dbReference type="Proteomes" id="UP000295783">
    <property type="component" value="Unassembled WGS sequence"/>
</dbReference>
<dbReference type="EMBL" id="SNYW01000010">
    <property type="protein sequence ID" value="TDQ80934.1"/>
    <property type="molecule type" value="Genomic_DNA"/>
</dbReference>
<proteinExistence type="predicted"/>
<gene>
    <name evidence="2" type="ORF">A8950_2804</name>
</gene>
<feature type="compositionally biased region" description="Basic and acidic residues" evidence="1">
    <location>
        <begin position="146"/>
        <end position="173"/>
    </location>
</feature>
<evidence type="ECO:0000256" key="1">
    <source>
        <dbReference type="SAM" id="MobiDB-lite"/>
    </source>
</evidence>
<dbReference type="Pfam" id="PF02620">
    <property type="entry name" value="YceD"/>
    <property type="match status" value="1"/>
</dbReference>